<evidence type="ECO:0000256" key="2">
    <source>
        <dbReference type="SAM" id="MobiDB-lite"/>
    </source>
</evidence>
<dbReference type="PANTHER" id="PTHR24045">
    <property type="match status" value="1"/>
</dbReference>
<proteinExistence type="predicted"/>
<dbReference type="EMBL" id="KN880555">
    <property type="protein sequence ID" value="KIY66430.1"/>
    <property type="molecule type" value="Genomic_DNA"/>
</dbReference>
<feature type="transmembrane region" description="Helical" evidence="3">
    <location>
        <begin position="41"/>
        <end position="62"/>
    </location>
</feature>
<accession>A0A0D7B851</accession>
<dbReference type="GO" id="GO:0046835">
    <property type="term" value="P:carbohydrate phosphorylation"/>
    <property type="evidence" value="ECO:0007669"/>
    <property type="project" value="TreeGrafter"/>
</dbReference>
<dbReference type="STRING" id="1314674.A0A0D7B851"/>
<keyword evidence="6" id="KW-1185">Reference proteome</keyword>
<keyword evidence="1" id="KW-0808">Transferase</keyword>
<keyword evidence="3" id="KW-0812">Transmembrane</keyword>
<dbReference type="Pfam" id="PF17102">
    <property type="entry name" value="Stealth_CR3"/>
    <property type="match status" value="1"/>
</dbReference>
<dbReference type="GO" id="GO:0005794">
    <property type="term" value="C:Golgi apparatus"/>
    <property type="evidence" value="ECO:0007669"/>
    <property type="project" value="TreeGrafter"/>
</dbReference>
<protein>
    <recommendedName>
        <fullName evidence="4">Stealth protein CR3 conserved region 3 domain-containing protein</fullName>
    </recommendedName>
</protein>
<dbReference type="GO" id="GO:0003976">
    <property type="term" value="F:UDP-N-acetylglucosamine-lysosomal-enzyme N-acetylglucosaminephosphotransferase activity"/>
    <property type="evidence" value="ECO:0007669"/>
    <property type="project" value="TreeGrafter"/>
</dbReference>
<keyword evidence="3" id="KW-1133">Transmembrane helix</keyword>
<evidence type="ECO:0000256" key="1">
    <source>
        <dbReference type="ARBA" id="ARBA00022679"/>
    </source>
</evidence>
<dbReference type="Proteomes" id="UP000054007">
    <property type="component" value="Unassembled WGS sequence"/>
</dbReference>
<feature type="region of interest" description="Disordered" evidence="2">
    <location>
        <begin position="191"/>
        <end position="222"/>
    </location>
</feature>
<evidence type="ECO:0000313" key="5">
    <source>
        <dbReference type="EMBL" id="KIY66430.1"/>
    </source>
</evidence>
<name>A0A0D7B851_9AGAR</name>
<feature type="domain" description="Stealth protein CR3 conserved region 3" evidence="4">
    <location>
        <begin position="434"/>
        <end position="483"/>
    </location>
</feature>
<dbReference type="OrthoDB" id="263283at2759"/>
<evidence type="ECO:0000256" key="3">
    <source>
        <dbReference type="SAM" id="Phobius"/>
    </source>
</evidence>
<reference evidence="5 6" key="1">
    <citation type="journal article" date="2015" name="Fungal Genet. Biol.">
        <title>Evolution of novel wood decay mechanisms in Agaricales revealed by the genome sequences of Fistulina hepatica and Cylindrobasidium torrendii.</title>
        <authorList>
            <person name="Floudas D."/>
            <person name="Held B.W."/>
            <person name="Riley R."/>
            <person name="Nagy L.G."/>
            <person name="Koehler G."/>
            <person name="Ransdell A.S."/>
            <person name="Younus H."/>
            <person name="Chow J."/>
            <person name="Chiniquy J."/>
            <person name="Lipzen A."/>
            <person name="Tritt A."/>
            <person name="Sun H."/>
            <person name="Haridas S."/>
            <person name="LaButti K."/>
            <person name="Ohm R.A."/>
            <person name="Kues U."/>
            <person name="Blanchette R.A."/>
            <person name="Grigoriev I.V."/>
            <person name="Minto R.E."/>
            <person name="Hibbett D.S."/>
        </authorList>
    </citation>
    <scope>NUCLEOTIDE SEQUENCE [LARGE SCALE GENOMIC DNA]</scope>
    <source>
        <strain evidence="5 6">FP15055 ss-10</strain>
    </source>
</reference>
<keyword evidence="3" id="KW-0472">Membrane</keyword>
<dbReference type="InterPro" id="IPR047141">
    <property type="entry name" value="Stealth"/>
</dbReference>
<gene>
    <name evidence="5" type="ORF">CYLTODRAFT_423460</name>
</gene>
<sequence length="790" mass="89988">MRWTTRLTSSYLPLAQNEYNASRESIELSSPPMRIKSGPRYSLRAIAVLAVVISVSTTIYFLDLIPSFSPIPSSTPAVDDVASQYSGPSILDSPPGTPNGWYYYSHERTQASPRVDVSAPRRYIRTRGQRIFSDDQCAEQWIARGTVCDGLADAHSTATAAGDDGRIDVIWTWINGSDPFLGDLRTVASAEDSAEIAQHNGKEEENKEKEEDKEKEGEVKPVAGSSEHHFRDHDELRFSMRSVYQNVPTSLIRKLYLFTSSLPYTTTNDTVDEDGLRRQGRMGHVPTWLDLTKNAQPPVALLHHWENFRVTDSVLESLGFPAGDEGARQWRDKYLPTFNSLTIESQFPHIEEFKDTLLYLNDDYFIMRPLNAGDFATFLYGPVFRIQRSWPIGHITTDGWYNYKADMEGEQPTLELANWYLNDRFGGRRRSYIKHVARSMDVTVMRELNTVWPDVLATTASSRFRAHTPQVHLAFLQMYYQIEKHREALLYSFIVLRADQDQDGRITPKEAQALRDDLTGVKDTKQGSLSIMNPHRKDQYVDNLKKAGLESPAETSYIFPSGNGYPFVHKHPDDGSEWPTFTAKGRSCVMQADVCWPEGFGQRDISTQDLFRQWMFLDLSCGDCAIVALLGQSGEAGLEAFLPRKRDDDIAVSMDEYDIVGGSVAHWWEGVFTPTRAVLKNPRAYAVRNIQRYSYVIGDTPMEWLQVKDTSVSWKLDELKDTNGPCALLAINDDVADGAEMEPTDRLLKEWYRARWENVRGWWERSSGDAENPNGLFDGWWTRRKTRTLH</sequence>
<feature type="compositionally biased region" description="Basic and acidic residues" evidence="2">
    <location>
        <begin position="200"/>
        <end position="219"/>
    </location>
</feature>
<evidence type="ECO:0000313" key="6">
    <source>
        <dbReference type="Proteomes" id="UP000054007"/>
    </source>
</evidence>
<dbReference type="AlphaFoldDB" id="A0A0D7B851"/>
<dbReference type="PANTHER" id="PTHR24045:SF0">
    <property type="entry name" value="N-ACETYLGLUCOSAMINE-1-PHOSPHOTRANSFERASE SUBUNITS ALPHA_BETA"/>
    <property type="match status" value="1"/>
</dbReference>
<evidence type="ECO:0000259" key="4">
    <source>
        <dbReference type="Pfam" id="PF17102"/>
    </source>
</evidence>
<dbReference type="InterPro" id="IPR031357">
    <property type="entry name" value="Stealth_CR3"/>
</dbReference>
<organism evidence="5 6">
    <name type="scientific">Cylindrobasidium torrendii FP15055 ss-10</name>
    <dbReference type="NCBI Taxonomy" id="1314674"/>
    <lineage>
        <taxon>Eukaryota</taxon>
        <taxon>Fungi</taxon>
        <taxon>Dikarya</taxon>
        <taxon>Basidiomycota</taxon>
        <taxon>Agaricomycotina</taxon>
        <taxon>Agaricomycetes</taxon>
        <taxon>Agaricomycetidae</taxon>
        <taxon>Agaricales</taxon>
        <taxon>Marasmiineae</taxon>
        <taxon>Physalacriaceae</taxon>
        <taxon>Cylindrobasidium</taxon>
    </lineage>
</organism>